<feature type="transmembrane region" description="Helical" evidence="5">
    <location>
        <begin position="95"/>
        <end position="125"/>
    </location>
</feature>
<evidence type="ECO:0000313" key="6">
    <source>
        <dbReference type="EMBL" id="GGA06613.1"/>
    </source>
</evidence>
<accession>A0ABQ1FCN5</accession>
<evidence type="ECO:0000256" key="2">
    <source>
        <dbReference type="ARBA" id="ARBA00022692"/>
    </source>
</evidence>
<keyword evidence="2 5" id="KW-0812">Transmembrane</keyword>
<evidence type="ECO:0000256" key="4">
    <source>
        <dbReference type="ARBA" id="ARBA00023136"/>
    </source>
</evidence>
<keyword evidence="7" id="KW-1185">Reference proteome</keyword>
<dbReference type="InterPro" id="IPR007318">
    <property type="entry name" value="Phopholipid_MeTrfase"/>
</dbReference>
<dbReference type="PANTHER" id="PTHR12714">
    <property type="entry name" value="PROTEIN-S ISOPRENYLCYSTEINE O-METHYLTRANSFERASE"/>
    <property type="match status" value="1"/>
</dbReference>
<dbReference type="Pfam" id="PF04191">
    <property type="entry name" value="PEMT"/>
    <property type="match status" value="1"/>
</dbReference>
<gene>
    <name evidence="6" type="ORF">GCM10010923_15620</name>
</gene>
<comment type="caution">
    <text evidence="6">The sequence shown here is derived from an EMBL/GenBank/DDBJ whole genome shotgun (WGS) entry which is preliminary data.</text>
</comment>
<sequence length="156" mass="17445">MPLVDDDSPQVRFPPPLIYFGCLLLGLWAGRTLEWPVLVGAWPQTLGWVLVGLGSVLIGAALGWFFSAGTNPEPWKRDNALVTKGFYRITRNPMYLGMAFASFGVALVFGSFGAMIGTVVAVLLVDRFVITREERHLAHVFGEDYAAYRKRVRRWI</sequence>
<organism evidence="6 7">
    <name type="scientific">Blastomonas marina</name>
    <dbReference type="NCBI Taxonomy" id="1867408"/>
    <lineage>
        <taxon>Bacteria</taxon>
        <taxon>Pseudomonadati</taxon>
        <taxon>Pseudomonadota</taxon>
        <taxon>Alphaproteobacteria</taxon>
        <taxon>Sphingomonadales</taxon>
        <taxon>Sphingomonadaceae</taxon>
        <taxon>Blastomonas</taxon>
    </lineage>
</organism>
<dbReference type="Gene3D" id="1.20.120.1630">
    <property type="match status" value="1"/>
</dbReference>
<proteinExistence type="predicted"/>
<evidence type="ECO:0000256" key="3">
    <source>
        <dbReference type="ARBA" id="ARBA00022989"/>
    </source>
</evidence>
<dbReference type="Proteomes" id="UP000603317">
    <property type="component" value="Unassembled WGS sequence"/>
</dbReference>
<evidence type="ECO:0000256" key="5">
    <source>
        <dbReference type="SAM" id="Phobius"/>
    </source>
</evidence>
<keyword evidence="3 5" id="KW-1133">Transmembrane helix</keyword>
<reference evidence="7" key="1">
    <citation type="journal article" date="2019" name="Int. J. Syst. Evol. Microbiol.">
        <title>The Global Catalogue of Microorganisms (GCM) 10K type strain sequencing project: providing services to taxonomists for standard genome sequencing and annotation.</title>
        <authorList>
            <consortium name="The Broad Institute Genomics Platform"/>
            <consortium name="The Broad Institute Genome Sequencing Center for Infectious Disease"/>
            <person name="Wu L."/>
            <person name="Ma J."/>
        </authorList>
    </citation>
    <scope>NUCLEOTIDE SEQUENCE [LARGE SCALE GENOMIC DNA]</scope>
    <source>
        <strain evidence="7">CGMCC 1.15297</strain>
    </source>
</reference>
<dbReference type="EMBL" id="BMID01000001">
    <property type="protein sequence ID" value="GGA06613.1"/>
    <property type="molecule type" value="Genomic_DNA"/>
</dbReference>
<keyword evidence="4 5" id="KW-0472">Membrane</keyword>
<name>A0ABQ1FCN5_9SPHN</name>
<feature type="transmembrane region" description="Helical" evidence="5">
    <location>
        <begin position="45"/>
        <end position="66"/>
    </location>
</feature>
<feature type="transmembrane region" description="Helical" evidence="5">
    <location>
        <begin position="16"/>
        <end position="33"/>
    </location>
</feature>
<comment type="subcellular location">
    <subcellularLocation>
        <location evidence="1">Endomembrane system</location>
        <topology evidence="1">Multi-pass membrane protein</topology>
    </subcellularLocation>
</comment>
<dbReference type="RefSeq" id="WP_188642160.1">
    <property type="nucleotide sequence ID" value="NZ_BMID01000001.1"/>
</dbReference>
<protein>
    <recommendedName>
        <fullName evidence="8">Isoprenylcysteine carboxylmethyltransferase family protein</fullName>
    </recommendedName>
</protein>
<dbReference type="PANTHER" id="PTHR12714:SF9">
    <property type="entry name" value="PROTEIN-S-ISOPRENYLCYSTEINE O-METHYLTRANSFERASE"/>
    <property type="match status" value="1"/>
</dbReference>
<evidence type="ECO:0000256" key="1">
    <source>
        <dbReference type="ARBA" id="ARBA00004127"/>
    </source>
</evidence>
<evidence type="ECO:0008006" key="8">
    <source>
        <dbReference type="Google" id="ProtNLM"/>
    </source>
</evidence>
<evidence type="ECO:0000313" key="7">
    <source>
        <dbReference type="Proteomes" id="UP000603317"/>
    </source>
</evidence>